<protein>
    <recommendedName>
        <fullName evidence="4">F-box domain-containing protein</fullName>
    </recommendedName>
</protein>
<reference evidence="2 3" key="1">
    <citation type="submission" date="2020-05" db="EMBL/GenBank/DDBJ databases">
        <title>Identification and distribution of gene clusters putatively required for synthesis of sphingolipid metabolism inhibitors in phylogenetically diverse species of the filamentous fungus Fusarium.</title>
        <authorList>
            <person name="Kim H.-S."/>
            <person name="Busman M."/>
            <person name="Brown D.W."/>
            <person name="Divon H."/>
            <person name="Uhlig S."/>
            <person name="Proctor R.H."/>
        </authorList>
    </citation>
    <scope>NUCLEOTIDE SEQUENCE [LARGE SCALE GENOMIC DNA]</scope>
    <source>
        <strain evidence="2 3">NRRL 25211</strain>
    </source>
</reference>
<sequence length="502" mass="56469">MIYSLLCFDSASTLLFLLLFLSNHADHTDHDTSTHRHAGKMAGHILNCPDEVLDLIVKLLPNVKATRETCKRLNRIASPYLFPVLSISCHQLDLDVFRTVAKNPLLIGGVRELVIHETKIFSSFRDWPNYKNGSILPKDSEARGTLRGGVATDSSLLDESPPSQESTLDHCELFNNILESHQKNRLAHADYHALKQALPRLKRLRSLVLSDRNAENDGSTLFQKRPHFETGGQSLELSSPTAKLGKRLQSKNYVYVPLAPGFDSPSTGNGLADKASVNRIDWSGDQFIRGQTTDGGVAGWDVSMMNGAESRDETRDEELLIIARQEFGLHLALLVFEDEALQSQLTEFRVDASIPDHGHVASLVETPGINFNHAIPPNKTFPHLRKLTFSGGYIDPEQLCEFIRRHAPTLKTLNVEDCVIGRNPPRRGEDYRAIVVSELRSLYRSGALKLESGLISRSVRAIETVHGSRDRFRTLYARYWKYCGDGKWRHRLRPLSSEKMKF</sequence>
<dbReference type="Proteomes" id="UP000544095">
    <property type="component" value="Unassembled WGS sequence"/>
</dbReference>
<evidence type="ECO:0008006" key="4">
    <source>
        <dbReference type="Google" id="ProtNLM"/>
    </source>
</evidence>
<evidence type="ECO:0000313" key="2">
    <source>
        <dbReference type="EMBL" id="KAF5581691.1"/>
    </source>
</evidence>
<name>A0A8H5NW93_9HYPO</name>
<comment type="caution">
    <text evidence="2">The sequence shown here is derived from an EMBL/GenBank/DDBJ whole genome shotgun (WGS) entry which is preliminary data.</text>
</comment>
<feature type="signal peptide" evidence="1">
    <location>
        <begin position="1"/>
        <end position="25"/>
    </location>
</feature>
<feature type="chain" id="PRO_5034852292" description="F-box domain-containing protein" evidence="1">
    <location>
        <begin position="26"/>
        <end position="502"/>
    </location>
</feature>
<evidence type="ECO:0000313" key="3">
    <source>
        <dbReference type="Proteomes" id="UP000544095"/>
    </source>
</evidence>
<keyword evidence="3" id="KW-1185">Reference proteome</keyword>
<dbReference type="SUPFAM" id="SSF52047">
    <property type="entry name" value="RNI-like"/>
    <property type="match status" value="1"/>
</dbReference>
<accession>A0A8H5NW93</accession>
<dbReference type="EMBL" id="JAAOAR010000460">
    <property type="protein sequence ID" value="KAF5581691.1"/>
    <property type="molecule type" value="Genomic_DNA"/>
</dbReference>
<proteinExistence type="predicted"/>
<organism evidence="2 3">
    <name type="scientific">Fusarium pseudoanthophilum</name>
    <dbReference type="NCBI Taxonomy" id="48495"/>
    <lineage>
        <taxon>Eukaryota</taxon>
        <taxon>Fungi</taxon>
        <taxon>Dikarya</taxon>
        <taxon>Ascomycota</taxon>
        <taxon>Pezizomycotina</taxon>
        <taxon>Sordariomycetes</taxon>
        <taxon>Hypocreomycetidae</taxon>
        <taxon>Hypocreales</taxon>
        <taxon>Nectriaceae</taxon>
        <taxon>Fusarium</taxon>
        <taxon>Fusarium fujikuroi species complex</taxon>
    </lineage>
</organism>
<keyword evidence="1" id="KW-0732">Signal</keyword>
<gene>
    <name evidence="2" type="ORF">FPANT_8812</name>
</gene>
<evidence type="ECO:0000256" key="1">
    <source>
        <dbReference type="SAM" id="SignalP"/>
    </source>
</evidence>
<dbReference type="AlphaFoldDB" id="A0A8H5NW93"/>